<reference evidence="2 3" key="1">
    <citation type="submission" date="2024-06" db="EMBL/GenBank/DDBJ databases">
        <title>Sorghum-associated microbial communities from plants grown in Nebraska, USA.</title>
        <authorList>
            <person name="Schachtman D."/>
        </authorList>
    </citation>
    <scope>NUCLEOTIDE SEQUENCE [LARGE SCALE GENOMIC DNA]</scope>
    <source>
        <strain evidence="2 3">2814</strain>
    </source>
</reference>
<comment type="caution">
    <text evidence="2">The sequence shown here is derived from an EMBL/GenBank/DDBJ whole genome shotgun (WGS) entry which is preliminary data.</text>
</comment>
<feature type="signal peptide" evidence="1">
    <location>
        <begin position="1"/>
        <end position="24"/>
    </location>
</feature>
<keyword evidence="1" id="KW-0732">Signal</keyword>
<keyword evidence="3" id="KW-1185">Reference proteome</keyword>
<dbReference type="EMBL" id="JBEPTF010000004">
    <property type="protein sequence ID" value="MET4684970.1"/>
    <property type="molecule type" value="Genomic_DNA"/>
</dbReference>
<dbReference type="RefSeq" id="WP_354089933.1">
    <property type="nucleotide sequence ID" value="NZ_JBEPTF010000004.1"/>
</dbReference>
<evidence type="ECO:0000256" key="1">
    <source>
        <dbReference type="SAM" id="SignalP"/>
    </source>
</evidence>
<sequence>MKTSLIFASVLSLAVVASVGAASARQTQEVGKNPYGGLHWSVAAPQGATWALECGFAPVTVRGIHMNRINHTGSGHMAGRLPGDNGSCRLTKTGGEGPVGVAVVKNGKATAAGSRDATPAVVNVF</sequence>
<protein>
    <submittedName>
        <fullName evidence="2">Uncharacterized protein</fullName>
    </submittedName>
</protein>
<proteinExistence type="predicted"/>
<gene>
    <name evidence="2" type="ORF">ABIE19_002919</name>
</gene>
<accession>A0ABV2REU3</accession>
<evidence type="ECO:0000313" key="2">
    <source>
        <dbReference type="EMBL" id="MET4684970.1"/>
    </source>
</evidence>
<evidence type="ECO:0000313" key="3">
    <source>
        <dbReference type="Proteomes" id="UP001549313"/>
    </source>
</evidence>
<dbReference type="Proteomes" id="UP001549313">
    <property type="component" value="Unassembled WGS sequence"/>
</dbReference>
<feature type="chain" id="PRO_5045611127" evidence="1">
    <location>
        <begin position="25"/>
        <end position="125"/>
    </location>
</feature>
<organism evidence="2 3">
    <name type="scientific">Brevundimonas faecalis</name>
    <dbReference type="NCBI Taxonomy" id="947378"/>
    <lineage>
        <taxon>Bacteria</taxon>
        <taxon>Pseudomonadati</taxon>
        <taxon>Pseudomonadota</taxon>
        <taxon>Alphaproteobacteria</taxon>
        <taxon>Caulobacterales</taxon>
        <taxon>Caulobacteraceae</taxon>
        <taxon>Brevundimonas</taxon>
    </lineage>
</organism>
<name>A0ABV2REU3_9CAUL</name>